<dbReference type="PROSITE" id="PS51257">
    <property type="entry name" value="PROKAR_LIPOPROTEIN"/>
    <property type="match status" value="1"/>
</dbReference>
<keyword evidence="4" id="KW-1185">Reference proteome</keyword>
<dbReference type="Pfam" id="PF11611">
    <property type="entry name" value="DUF4352"/>
    <property type="match status" value="1"/>
</dbReference>
<accession>A0ABS0DCC4</accession>
<name>A0ABS0DCC4_9NOCA</name>
<dbReference type="RefSeq" id="WP_195002958.1">
    <property type="nucleotide sequence ID" value="NZ_JADLQN010000002.1"/>
</dbReference>
<evidence type="ECO:0000313" key="4">
    <source>
        <dbReference type="Proteomes" id="UP000707731"/>
    </source>
</evidence>
<feature type="domain" description="DUF4352" evidence="2">
    <location>
        <begin position="66"/>
        <end position="175"/>
    </location>
</feature>
<dbReference type="InterPro" id="IPR029050">
    <property type="entry name" value="Immunoprotect_excell_Ig-like"/>
</dbReference>
<dbReference type="InterPro" id="IPR029051">
    <property type="entry name" value="DUF4352"/>
</dbReference>
<reference evidence="3 4" key="1">
    <citation type="submission" date="2020-10" db="EMBL/GenBank/DDBJ databases">
        <title>Identification of Nocardia species via Next-generation sequencing and recognition of intraspecies genetic diversity.</title>
        <authorList>
            <person name="Li P."/>
            <person name="Li P."/>
            <person name="Lu B."/>
        </authorList>
    </citation>
    <scope>NUCLEOTIDE SEQUENCE [LARGE SCALE GENOMIC DNA]</scope>
    <source>
        <strain evidence="3 4">BJ06-0143</strain>
    </source>
</reference>
<sequence length="187" mass="19575">MKPRNTAPGTLRRTDGGLSSRLAPTWIVLLLSAACLLSAGCGSDSSAASEGKATQIPVPARSALPIRDGQFEFIVASIESGISTIGGPSSGRDADGQFAVVHVQVTNTGDTRSVFDYSYQELLDDKGATYAPDLVGNMSLNGEFRHEYNPDAATTIQLAFDIPEDATPATLVMRASEGSPGVRIDLS</sequence>
<proteinExistence type="predicted"/>
<comment type="caution">
    <text evidence="3">The sequence shown here is derived from an EMBL/GenBank/DDBJ whole genome shotgun (WGS) entry which is preliminary data.</text>
</comment>
<evidence type="ECO:0000256" key="1">
    <source>
        <dbReference type="ARBA" id="ARBA00022729"/>
    </source>
</evidence>
<organism evidence="3 4">
    <name type="scientific">Nocardia higoensis</name>
    <dbReference type="NCBI Taxonomy" id="228599"/>
    <lineage>
        <taxon>Bacteria</taxon>
        <taxon>Bacillati</taxon>
        <taxon>Actinomycetota</taxon>
        <taxon>Actinomycetes</taxon>
        <taxon>Mycobacteriales</taxon>
        <taxon>Nocardiaceae</taxon>
        <taxon>Nocardia</taxon>
    </lineage>
</organism>
<keyword evidence="1" id="KW-0732">Signal</keyword>
<evidence type="ECO:0000313" key="3">
    <source>
        <dbReference type="EMBL" id="MBF6356125.1"/>
    </source>
</evidence>
<evidence type="ECO:0000259" key="2">
    <source>
        <dbReference type="Pfam" id="PF11611"/>
    </source>
</evidence>
<dbReference type="EMBL" id="JADLQN010000002">
    <property type="protein sequence ID" value="MBF6356125.1"/>
    <property type="molecule type" value="Genomic_DNA"/>
</dbReference>
<protein>
    <submittedName>
        <fullName evidence="3">DUF4352 domain-containing protein</fullName>
    </submittedName>
</protein>
<dbReference type="Gene3D" id="2.60.40.1240">
    <property type="match status" value="1"/>
</dbReference>
<gene>
    <name evidence="3" type="ORF">IU449_16520</name>
</gene>
<dbReference type="Proteomes" id="UP000707731">
    <property type="component" value="Unassembled WGS sequence"/>
</dbReference>